<evidence type="ECO:0000313" key="2">
    <source>
        <dbReference type="Proteomes" id="UP000828390"/>
    </source>
</evidence>
<dbReference type="AlphaFoldDB" id="A0A9D4HHP7"/>
<protein>
    <submittedName>
        <fullName evidence="1">Uncharacterized protein</fullName>
    </submittedName>
</protein>
<gene>
    <name evidence="1" type="ORF">DPMN_060594</name>
</gene>
<proteinExistence type="predicted"/>
<dbReference type="Proteomes" id="UP000828390">
    <property type="component" value="Unassembled WGS sequence"/>
</dbReference>
<evidence type="ECO:0000313" key="1">
    <source>
        <dbReference type="EMBL" id="KAH3717798.1"/>
    </source>
</evidence>
<accession>A0A9D4HHP7</accession>
<dbReference type="EMBL" id="JAIWYP010000013">
    <property type="protein sequence ID" value="KAH3717798.1"/>
    <property type="molecule type" value="Genomic_DNA"/>
</dbReference>
<keyword evidence="2" id="KW-1185">Reference proteome</keyword>
<reference evidence="1" key="2">
    <citation type="submission" date="2020-11" db="EMBL/GenBank/DDBJ databases">
        <authorList>
            <person name="McCartney M.A."/>
            <person name="Auch B."/>
            <person name="Kono T."/>
            <person name="Mallez S."/>
            <person name="Becker A."/>
            <person name="Gohl D.M."/>
            <person name="Silverstein K.A.T."/>
            <person name="Koren S."/>
            <person name="Bechman K.B."/>
            <person name="Herman A."/>
            <person name="Abrahante J.E."/>
            <person name="Garbe J."/>
        </authorList>
    </citation>
    <scope>NUCLEOTIDE SEQUENCE</scope>
    <source>
        <strain evidence="1">Duluth1</strain>
        <tissue evidence="1">Whole animal</tissue>
    </source>
</reference>
<comment type="caution">
    <text evidence="1">The sequence shown here is derived from an EMBL/GenBank/DDBJ whole genome shotgun (WGS) entry which is preliminary data.</text>
</comment>
<reference evidence="1" key="1">
    <citation type="journal article" date="2019" name="bioRxiv">
        <title>The Genome of the Zebra Mussel, Dreissena polymorpha: A Resource for Invasive Species Research.</title>
        <authorList>
            <person name="McCartney M.A."/>
            <person name="Auch B."/>
            <person name="Kono T."/>
            <person name="Mallez S."/>
            <person name="Zhang Y."/>
            <person name="Obille A."/>
            <person name="Becker A."/>
            <person name="Abrahante J.E."/>
            <person name="Garbe J."/>
            <person name="Badalamenti J.P."/>
            <person name="Herman A."/>
            <person name="Mangelson H."/>
            <person name="Liachko I."/>
            <person name="Sullivan S."/>
            <person name="Sone E.D."/>
            <person name="Koren S."/>
            <person name="Silverstein K.A.T."/>
            <person name="Beckman K.B."/>
            <person name="Gohl D.M."/>
        </authorList>
    </citation>
    <scope>NUCLEOTIDE SEQUENCE</scope>
    <source>
        <strain evidence="1">Duluth1</strain>
        <tissue evidence="1">Whole animal</tissue>
    </source>
</reference>
<name>A0A9D4HHP7_DREPO</name>
<sequence length="79" mass="9126">MNNKYKKRKLLSTKTGQTLPSAANSYSIEIGHYRGLDRQQNTLQKRNTDIMYWRLEGAGLRTIMLIAMAVAVNNNINYY</sequence>
<organism evidence="1 2">
    <name type="scientific">Dreissena polymorpha</name>
    <name type="common">Zebra mussel</name>
    <name type="synonym">Mytilus polymorpha</name>
    <dbReference type="NCBI Taxonomy" id="45954"/>
    <lineage>
        <taxon>Eukaryota</taxon>
        <taxon>Metazoa</taxon>
        <taxon>Spiralia</taxon>
        <taxon>Lophotrochozoa</taxon>
        <taxon>Mollusca</taxon>
        <taxon>Bivalvia</taxon>
        <taxon>Autobranchia</taxon>
        <taxon>Heteroconchia</taxon>
        <taxon>Euheterodonta</taxon>
        <taxon>Imparidentia</taxon>
        <taxon>Neoheterodontei</taxon>
        <taxon>Myida</taxon>
        <taxon>Dreissenoidea</taxon>
        <taxon>Dreissenidae</taxon>
        <taxon>Dreissena</taxon>
    </lineage>
</organism>